<dbReference type="InterPro" id="IPR010982">
    <property type="entry name" value="Lambda_DNA-bd_dom_sf"/>
</dbReference>
<dbReference type="Gene3D" id="1.10.260.40">
    <property type="entry name" value="lambda repressor-like DNA-binding domains"/>
    <property type="match status" value="1"/>
</dbReference>
<evidence type="ECO:0000256" key="1">
    <source>
        <dbReference type="SAM" id="Coils"/>
    </source>
</evidence>
<dbReference type="GeneID" id="77468551"/>
<evidence type="ECO:0000313" key="3">
    <source>
        <dbReference type="Proteomes" id="UP000241238"/>
    </source>
</evidence>
<evidence type="ECO:0008006" key="4">
    <source>
        <dbReference type="Google" id="ProtNLM"/>
    </source>
</evidence>
<keyword evidence="1" id="KW-0175">Coiled coil</keyword>
<name>A0ABM6U5Y2_FUSVA</name>
<organism evidence="2 3">
    <name type="scientific">Fusobacterium varium ATCC 27725</name>
    <dbReference type="NCBI Taxonomy" id="469618"/>
    <lineage>
        <taxon>Bacteria</taxon>
        <taxon>Fusobacteriati</taxon>
        <taxon>Fusobacteriota</taxon>
        <taxon>Fusobacteriia</taxon>
        <taxon>Fusobacteriales</taxon>
        <taxon>Fusobacteriaceae</taxon>
        <taxon>Fusobacterium</taxon>
    </lineage>
</organism>
<evidence type="ECO:0000313" key="2">
    <source>
        <dbReference type="EMBL" id="AVQ31744.1"/>
    </source>
</evidence>
<protein>
    <recommendedName>
        <fullName evidence="4">HTH cro/C1-type domain-containing protein</fullName>
    </recommendedName>
</protein>
<dbReference type="EMBL" id="CP028103">
    <property type="protein sequence ID" value="AVQ31744.1"/>
    <property type="molecule type" value="Genomic_DNA"/>
</dbReference>
<dbReference type="Proteomes" id="UP000241238">
    <property type="component" value="Chromosome"/>
</dbReference>
<keyword evidence="3" id="KW-1185">Reference proteome</keyword>
<dbReference type="SUPFAM" id="SSF47413">
    <property type="entry name" value="lambda repressor-like DNA-binding domains"/>
    <property type="match status" value="1"/>
</dbReference>
<gene>
    <name evidence="2" type="ORF">C4N18_11160</name>
</gene>
<proteinExistence type="predicted"/>
<dbReference type="RefSeq" id="WP_005948090.1">
    <property type="nucleotide sequence ID" value="NZ_CP028103.1"/>
</dbReference>
<accession>A0ABM6U5Y2</accession>
<reference evidence="3" key="1">
    <citation type="journal article" date="2018" name="MSphere">
        <title>Fusobacterium Genomics Using MinION and Illumina Sequencing Enables Genome Completion and Correction.</title>
        <authorList>
            <person name="Todd S.M."/>
            <person name="Settlage R.E."/>
            <person name="Lahmers K.K."/>
            <person name="Slade D.J."/>
        </authorList>
    </citation>
    <scope>NUCLEOTIDE SEQUENCE [LARGE SCALE GENOMIC DNA]</scope>
    <source>
        <strain evidence="3">ATCC 27725</strain>
    </source>
</reference>
<feature type="coiled-coil region" evidence="1">
    <location>
        <begin position="112"/>
        <end position="146"/>
    </location>
</feature>
<sequence length="217" mass="25840">MNKEKLEKIKNILKTYRNTKKYSNEEMAKYFGVKRSTMVGYIQKNRDISKVFLNKFIKEEDVSNEDKKTILNYLGIQADKNKFSDNVEIKLNEILSLLYKKELSKEDDVTKKWEVTIDLREKRKELEELERKIKLKRFEYEKLERTSGARSKITWACIDIQKFNSEKITEIINILGIIDVESRKKAYPALKQLHIHLESFSENIKKVIKELEIISIK</sequence>